<gene>
    <name evidence="4" type="ORF">FYJ51_04185</name>
</gene>
<dbReference type="Gene3D" id="3.60.21.10">
    <property type="match status" value="1"/>
</dbReference>
<dbReference type="EMBL" id="VUMN01000006">
    <property type="protein sequence ID" value="MSS58099.1"/>
    <property type="molecule type" value="Genomic_DNA"/>
</dbReference>
<evidence type="ECO:0000256" key="2">
    <source>
        <dbReference type="RuleBase" id="RU362039"/>
    </source>
</evidence>
<organism evidence="4 5">
    <name type="scientific">Stecheria intestinalis</name>
    <dbReference type="NCBI Taxonomy" id="2606630"/>
    <lineage>
        <taxon>Bacteria</taxon>
        <taxon>Bacillati</taxon>
        <taxon>Bacillota</taxon>
        <taxon>Erysipelotrichia</taxon>
        <taxon>Erysipelotrichales</taxon>
        <taxon>Erysipelotrichaceae</taxon>
        <taxon>Stecheria</taxon>
    </lineage>
</organism>
<dbReference type="InterPro" id="IPR000979">
    <property type="entry name" value="Phosphodiesterase_MJ0936/Vps29"/>
</dbReference>
<dbReference type="Proteomes" id="UP000461880">
    <property type="component" value="Unassembled WGS sequence"/>
</dbReference>
<dbReference type="GO" id="GO:0046872">
    <property type="term" value="F:metal ion binding"/>
    <property type="evidence" value="ECO:0007669"/>
    <property type="project" value="UniProtKB-KW"/>
</dbReference>
<dbReference type="Pfam" id="PF12850">
    <property type="entry name" value="Metallophos_2"/>
    <property type="match status" value="1"/>
</dbReference>
<dbReference type="AlphaFoldDB" id="A0A7X2TEW6"/>
<keyword evidence="2" id="KW-0479">Metal-binding</keyword>
<accession>A0A7X2TEW6</accession>
<evidence type="ECO:0000313" key="5">
    <source>
        <dbReference type="Proteomes" id="UP000461880"/>
    </source>
</evidence>
<dbReference type="PANTHER" id="PTHR11124">
    <property type="entry name" value="VACUOLAR SORTING PROTEIN VPS29"/>
    <property type="match status" value="1"/>
</dbReference>
<evidence type="ECO:0000256" key="1">
    <source>
        <dbReference type="ARBA" id="ARBA00008950"/>
    </source>
</evidence>
<dbReference type="NCBIfam" id="TIGR00040">
    <property type="entry name" value="yfcE"/>
    <property type="match status" value="1"/>
</dbReference>
<reference evidence="4 5" key="1">
    <citation type="submission" date="2019-08" db="EMBL/GenBank/DDBJ databases">
        <title>In-depth cultivation of the pig gut microbiome towards novel bacterial diversity and tailored functional studies.</title>
        <authorList>
            <person name="Wylensek D."/>
            <person name="Hitch T.C.A."/>
            <person name="Clavel T."/>
        </authorList>
    </citation>
    <scope>NUCLEOTIDE SEQUENCE [LARGE SCALE GENOMIC DNA]</scope>
    <source>
        <strain evidence="4 5">Oil+RF-744-GAM-WT-6</strain>
    </source>
</reference>
<feature type="domain" description="Calcineurin-like phosphoesterase" evidence="3">
    <location>
        <begin position="5"/>
        <end position="143"/>
    </location>
</feature>
<sequence length="164" mass="18953">MRELLIVAVSDNHGARRPVQWLQETYQNADYFLHLGDSEGPMRWLNGYACVRGNNDYDPAYPEHRVLKIGEHRVLLTHGHRELYRGGMEGLIYQAGKEQCDIVFYGHTHIYSCVHEKNIWLLNPGSIRRNRDGSNPSYMLVRLNGPDVSVSHMEVSCRTKRNFA</sequence>
<name>A0A7X2TEW6_9FIRM</name>
<comment type="similarity">
    <text evidence="1 2">Belongs to the metallophosphoesterase superfamily. YfcE family.</text>
</comment>
<protein>
    <recommendedName>
        <fullName evidence="2">Phosphoesterase</fullName>
        <ecNumber evidence="2">3.1.4.-</ecNumber>
    </recommendedName>
</protein>
<dbReference type="EC" id="3.1.4.-" evidence="2"/>
<proteinExistence type="inferred from homology"/>
<evidence type="ECO:0000313" key="4">
    <source>
        <dbReference type="EMBL" id="MSS58099.1"/>
    </source>
</evidence>
<dbReference type="GO" id="GO:0016787">
    <property type="term" value="F:hydrolase activity"/>
    <property type="evidence" value="ECO:0007669"/>
    <property type="project" value="UniProtKB-UniRule"/>
</dbReference>
<comment type="cofactor">
    <cofactor evidence="2">
        <name>a divalent metal cation</name>
        <dbReference type="ChEBI" id="CHEBI:60240"/>
    </cofactor>
</comment>
<evidence type="ECO:0000259" key="3">
    <source>
        <dbReference type="Pfam" id="PF12850"/>
    </source>
</evidence>
<dbReference type="SUPFAM" id="SSF56300">
    <property type="entry name" value="Metallo-dependent phosphatases"/>
    <property type="match status" value="1"/>
</dbReference>
<comment type="caution">
    <text evidence="4">The sequence shown here is derived from an EMBL/GenBank/DDBJ whole genome shotgun (WGS) entry which is preliminary data.</text>
</comment>
<keyword evidence="5" id="KW-1185">Reference proteome</keyword>
<dbReference type="InterPro" id="IPR024654">
    <property type="entry name" value="Calcineurin-like_PHP_lpxH"/>
</dbReference>
<dbReference type="InterPro" id="IPR029052">
    <property type="entry name" value="Metallo-depent_PP-like"/>
</dbReference>
<dbReference type="RefSeq" id="WP_154503589.1">
    <property type="nucleotide sequence ID" value="NZ_VUMN01000006.1"/>
</dbReference>